<dbReference type="EMBL" id="CP017813">
    <property type="protein sequence ID" value="APJ38285.1"/>
    <property type="molecule type" value="Genomic_DNA"/>
</dbReference>
<feature type="coiled-coil region" evidence="1">
    <location>
        <begin position="1370"/>
        <end position="1397"/>
    </location>
</feature>
<dbReference type="Proteomes" id="UP000184322">
    <property type="component" value="Chromosome"/>
</dbReference>
<feature type="coiled-coil region" evidence="1">
    <location>
        <begin position="1742"/>
        <end position="1790"/>
    </location>
</feature>
<evidence type="ECO:0000313" key="3">
    <source>
        <dbReference type="Proteomes" id="UP000184322"/>
    </source>
</evidence>
<dbReference type="RefSeq" id="WP_073372289.1">
    <property type="nucleotide sequence ID" value="NZ_CP017813.1"/>
</dbReference>
<name>A0A1L4FRN9_9BACT</name>
<feature type="coiled-coil region" evidence="1">
    <location>
        <begin position="661"/>
        <end position="758"/>
    </location>
</feature>
<reference evidence="3" key="1">
    <citation type="submission" date="2016-10" db="EMBL/GenBank/DDBJ databases">
        <authorList>
            <person name="Beylefeld A."/>
            <person name="Abolnik C."/>
        </authorList>
    </citation>
    <scope>NUCLEOTIDE SEQUENCE [LARGE SCALE GENOMIC DNA]</scope>
    <source>
        <strain evidence="3">B359_6</strain>
    </source>
</reference>
<proteinExistence type="predicted"/>
<feature type="coiled-coil region" evidence="1">
    <location>
        <begin position="1096"/>
        <end position="1134"/>
    </location>
</feature>
<keyword evidence="1" id="KW-0175">Coiled coil</keyword>
<organism evidence="2 3">
    <name type="scientific">Mycoplasmopsis pullorum</name>
    <dbReference type="NCBI Taxonomy" id="48003"/>
    <lineage>
        <taxon>Bacteria</taxon>
        <taxon>Bacillati</taxon>
        <taxon>Mycoplasmatota</taxon>
        <taxon>Mycoplasmoidales</taxon>
        <taxon>Metamycoplasmataceae</taxon>
        <taxon>Mycoplasmopsis</taxon>
    </lineage>
</organism>
<feature type="coiled-coil region" evidence="1">
    <location>
        <begin position="319"/>
        <end position="353"/>
    </location>
</feature>
<protein>
    <submittedName>
        <fullName evidence="2">Uncharacterized protein</fullName>
    </submittedName>
</protein>
<dbReference type="OrthoDB" id="401227at2"/>
<accession>A0A1L4FRN9</accession>
<feature type="coiled-coil region" evidence="1">
    <location>
        <begin position="2345"/>
        <end position="2397"/>
    </location>
</feature>
<evidence type="ECO:0000313" key="2">
    <source>
        <dbReference type="EMBL" id="APJ38285.1"/>
    </source>
</evidence>
<sequence>MNKKKILNSTAAIAGIAAAGLTGVLLALNENVTDSGVIIKEKSFGQIFNAEKMLSDYLLSHMNSETQTSTLSKETEETVLTLMQELSEMKNNPNMNSAQAQKIQDRIQRELAYAKLNEAIRNGSNENISSSLNDIVNEIKDPELKTQFLEKAGDLINTIKDQNLTPADKLDLSDQLKESTQSLYDRQSDILAPSQQTLWKLKDELRNNGDYFKPEEKAKAEAIIKALDATFSNNVLSAENVSELTNSLDKAYNDLINAKKATENEYKKYLERSAQAKNSVLASNLPQAEKEKLLAQLDAYNAQAASPNASFANNKLDEILHLEQAVEAIVNNLDDLNKADDEIKNEVQNILDAAPTFAHTNLNDTLHAQLEQIQAKLNDPKLKHDDLVNLKQEAKALIDKAQSNQNSVNKTRQMIQDALAQGIILAPQAQELNAILDSINGENLDELSGDENGKIDEVVEKLVRAQKVNDDLANLQAKVNVRKNDPDADADKIAALQSKIDALKAQNLDQWDELDSENDLTWAAEDEVAKLYDLLRDANKAELKNLIAKGKDVINDPSISDAIKAQIQNLQMHAEPLTNDLSSSTNAQIEPRIDQYKKILDDAALNKKVNDINAYTSDIKDRIAQMPLQNQQDPQAKILRDKANELLNKINSIYSDPYKTNAQKEAEIDALKAKIDELDSQLPDLQRLMDRQKRLKDAIKSLDANPDIKEQLLGEIEDANNLMEEQNGVFEDPKYYDIEAEIQKLKDLEDIIRDKQNSLISDQYYKKALAALNNAFSPYRNGVVPSELEAKLRAELEKQKAILDNPETSPSEYYDAIEKIKELQNNIAPAADLEKKRRELANEIQRTSDTNAKLDTGTPKASTASAESKLAEINNFIKGLENPLVGPSVYDSLKNDANAEIENLKVEQERAKLRDSIADLAEYITPAEETDTPEYQELANLVTNNLTTQKNLADAVANSSTSPQALAQMKTQVENSLPLAEKIKEAQLAYKNLTDPEDALIAQQLKDVIAANPLSLSDSPEQVNAKIQAISEELNKIETKQEIIDAIANLEQVYSEADKEKAIFATSEPALADEIAKFKEALANPSLSAAQLSKLKNDILRKNDLAKLEKKRLEKELSDSFKDAKALYDQLKQEALSKRGMSENDLASLNAAWAEIEKLKDAEGNFSNPATPALINELKAKMNLNYLKDVFDYKKAKVEEKLGTFAETTAPENETESPTDKLKNTINNALQNWNDAVHPSDSANELSSNELKEYIAKLDALNTYATDAKDLLDAYTDSKNPEIILNAINNNLIDPANDKVATVNQKADNLAQAKADSLSEETYRENVKSKIDELQKKLDDSTDPAIQKQLKDGDGSLAQKLAELETKLAEVKGKDKIKKIEDEIKKIQQNFAEISVLAGKVQNIADKVEEALGTANPADPIIEAFKKRFEEDLQVKAKEEYLNPNVNEINELENDADNYIDTLNAIKQFNDEYEVAVKKLEDLTYSDGFGNIDSQEFKLSDADTPESFSTLTKENVKQGMQNALTVYKYFGIKINYPKQIMLNIKKEINILKDSLLRFENLIANQENTITSKYNAVKADNTAKASTFSNLNSTNAVNQDYGYEFDAKHIGEAILNSAIKNNQPAEIANRETIFNNSLSNDFSNLSVSEIEAKYTELSNQITQIKQNKLSNLKNEFNKTVNALDDLFNELSRLKNREFVLVLELETLKERKREIEAQQHYGKVYDEATIQVLDSKISETKASISEVVAQIKDKNTKLAEKQNENHVIFYNIKFAEFKIKELEDQISNLSDALYDKSFDDANSAQQMSLKNKALQWKNDIIDNKSNSLTANIDDRYNLYTTRQLKINGANSLKEAINDKLSTILPREATENESGIDETRSKARYQLFNNQVSDVLVQMLEYVKNSVANEDLDNYMVLVNNFVNKFETYKEIADRVFKLELEIEKVKADGDMSANKHMSSLITQLEQEIKFIKATFNLNGENLASLVALTDDRSSLNKWKKSLDFQWDKLSFYEEYVKQQKALDSYKQAADRTTNPANNDNIWFTQEEFTPLQTIINNAFTELYNSDYLTSENMQELKTRYLNGDNDTSVSTALRNSINLKKALSEAQKIYDARKVDNGVNTDTPLMNTLYDRLGEKIVEGNSQLKNPIHDEINKVLQEDIINNPSIGLIAKLRDQKLKELKTQKNLAKDIKQYTDANYSNQSSVLVNEFEQKAITDLETVEAKANDENKAEFISEAINAIAESQKLVKQQLTNIFNFENNSLKSLVAKSKQYVQVFNGSDSQINTKGINADELKKLFKISQSDIDELITLIHNIPGQESYSKENADTWNIDDEYTNNNQIQYSDDEYNLYTETVENIKNKKNKLNSKYTALKEKTKLKLKSFKSEFDEAKDELETAKNDNDNPNSAFLINDLHFNTNTDTNKNAFIASEAFGANANDDNLNEPNADADKDALVESKNKFLDYAKAILDTNTKFNNFVFGTSANDANSLKKVYTTYVDARSNISEFLKLLVNNANPDYYNEDPNVNKIFTKFLKAFKNQKDQAITLRNEIDSNFIRKELDANNLDTPAQILLKVKRMLTSARALRDWLNNPVNKSDLFEYMFKQSEIDSLNMNFNDLELKEGKYSDAWVAALNNQNGQDLTVNGTEQTAVLINNQSFINNLFKRFSFLKQTEMPFNTQNVKMYIYKDKNTANSKFLTEVFQANPSYKNIKYNVYIKYDNAVANNTVFSDVGDVSAVRPNTQTRFNTFSSVIINDELMKSFYKGSDYHRKLNESRNDANLFDYSLGGLTPEVAPGIIATGFSEIQSLYPQQNFLALYNADKINQLLERSFVLNDLTNDKLFTYDPNLNFIKNKVDNATSNKEELFQQLMKEWKHNLKVQKERISITASLKQNTLSFSGKNVQILSDTTFWKLIQPDNYGTRSYLPQRIGIPVFEVSTKKVGLILLGFEMVPTSTSNHFNGGLPWNNFGWLYLSKTEAINDNMTKVQKEELSVKVAKDIFTDIVEKNKEDGYTYSNYDRWTYSTRGNLNTNDIAFATNGFINVFNFDYKLKIYKTDLELGNDSE</sequence>
<feature type="coiled-coil region" evidence="1">
    <location>
        <begin position="241"/>
        <end position="279"/>
    </location>
</feature>
<evidence type="ECO:0000256" key="1">
    <source>
        <dbReference type="SAM" id="Coils"/>
    </source>
</evidence>
<dbReference type="STRING" id="48003.BLA55_01155"/>
<feature type="coiled-coil region" evidence="1">
    <location>
        <begin position="1646"/>
        <end position="1695"/>
    </location>
</feature>
<keyword evidence="3" id="KW-1185">Reference proteome</keyword>
<gene>
    <name evidence="2" type="ORF">BLA55_01155</name>
</gene>
<dbReference type="KEGG" id="mpul:BLA55_01155"/>